<organism evidence="7 8">
    <name type="scientific">Mycolicibacterium grossiae</name>
    <dbReference type="NCBI Taxonomy" id="1552759"/>
    <lineage>
        <taxon>Bacteria</taxon>
        <taxon>Bacillati</taxon>
        <taxon>Actinomycetota</taxon>
        <taxon>Actinomycetes</taxon>
        <taxon>Mycobacteriales</taxon>
        <taxon>Mycobacteriaceae</taxon>
        <taxon>Mycolicibacterium</taxon>
    </lineage>
</organism>
<keyword evidence="3" id="KW-0547">Nucleotide-binding</keyword>
<evidence type="ECO:0000259" key="5">
    <source>
        <dbReference type="Pfam" id="PF00501"/>
    </source>
</evidence>
<evidence type="ECO:0000313" key="7">
    <source>
        <dbReference type="EMBL" id="OFJ50812.1"/>
    </source>
</evidence>
<dbReference type="GO" id="GO:0005324">
    <property type="term" value="F:long-chain fatty acid transmembrane transporter activity"/>
    <property type="evidence" value="ECO:0007669"/>
    <property type="project" value="TreeGrafter"/>
</dbReference>
<reference evidence="7 8" key="1">
    <citation type="submission" date="2016-09" db="EMBL/GenBank/DDBJ databases">
        <title>genome sequence of Mycobacterium sp. 739 SCH.</title>
        <authorList>
            <person name="Greninger A.L."/>
            <person name="Qin X."/>
            <person name="Jerome K."/>
            <person name="Vora S."/>
            <person name="Quinn K."/>
        </authorList>
    </citation>
    <scope>NUCLEOTIDE SEQUENCE [LARGE SCALE GENOMIC DNA]</scope>
    <source>
        <strain evidence="7 8">SCH</strain>
    </source>
</reference>
<dbReference type="PANTHER" id="PTHR43107">
    <property type="entry name" value="LONG-CHAIN FATTY ACID TRANSPORT PROTEIN"/>
    <property type="match status" value="1"/>
</dbReference>
<dbReference type="GO" id="GO:0005886">
    <property type="term" value="C:plasma membrane"/>
    <property type="evidence" value="ECO:0007669"/>
    <property type="project" value="TreeGrafter"/>
</dbReference>
<comment type="caution">
    <text evidence="7">The sequence shown here is derived from an EMBL/GenBank/DDBJ whole genome shotgun (WGS) entry which is preliminary data.</text>
</comment>
<feature type="domain" description="AMP-dependent synthetase/ligase" evidence="5">
    <location>
        <begin position="15"/>
        <end position="366"/>
    </location>
</feature>
<evidence type="ECO:0000313" key="8">
    <source>
        <dbReference type="Proteomes" id="UP000178953"/>
    </source>
</evidence>
<evidence type="ECO:0000256" key="3">
    <source>
        <dbReference type="ARBA" id="ARBA00022741"/>
    </source>
</evidence>
<dbReference type="PANTHER" id="PTHR43107:SF15">
    <property type="entry name" value="FATTY ACID TRANSPORT PROTEIN 3, ISOFORM A"/>
    <property type="match status" value="1"/>
</dbReference>
<dbReference type="Gene3D" id="3.30.300.30">
    <property type="match status" value="1"/>
</dbReference>
<keyword evidence="8" id="KW-1185">Reference proteome</keyword>
<evidence type="ECO:0000256" key="4">
    <source>
        <dbReference type="ARBA" id="ARBA00022840"/>
    </source>
</evidence>
<accession>A0A1E8PWR0</accession>
<keyword evidence="2" id="KW-0436">Ligase</keyword>
<dbReference type="InterPro" id="IPR045851">
    <property type="entry name" value="AMP-bd_C_sf"/>
</dbReference>
<sequence length="529" mass="57036">MPDTLQQLLRERADVDTPAVRFGDRTWTWRQHIAEAFAQAAALIDAADAERPLHVGVLLGNTPDMLTALAAAALGGYVLCGINTTRRGEAIARDVARVDCQILLTDAEHRHLLDGIDLPGVSVFDVSAPEWSQRTAAAPGLVPHAEVGADDTFMMIFTSGTSGEPKAVEVPHAMVLFAGTALVERYALDASDVCYLAMPLFHSNAVYAGWSVALNAGATMAPASFSASRFLDDVRRYGVTYMNYVGKPLAYILATAERPDDADNPLRIAFGNEAADRDIDEFGRRFGCTVWDGFGSTETAVIITRPDDCPTGSIGKGFPGVAIFDPETVTECEVARFDASGALLNAAAATGELVNTSGSGLFRGYYNDQGATDQRMRHGMYWSGDLAYRDADGWIYLAGRTADWMRVDGENLTTAPIERILLRLNAISRVAVYPVPDEYVGDQVMAALVLRDGAALTPAEFGAFLAAQPDLSPKAWPRYVWIAEDLPSTATNKILKRDLVAMGTDPAGRTLWTREGRTFGVLAVTGTDR</sequence>
<dbReference type="GO" id="GO:0004467">
    <property type="term" value="F:long-chain fatty acid-CoA ligase activity"/>
    <property type="evidence" value="ECO:0007669"/>
    <property type="project" value="TreeGrafter"/>
</dbReference>
<evidence type="ECO:0000256" key="2">
    <source>
        <dbReference type="ARBA" id="ARBA00022598"/>
    </source>
</evidence>
<dbReference type="RefSeq" id="WP_070355975.1">
    <property type="nucleotide sequence ID" value="NZ_CP043474.1"/>
</dbReference>
<dbReference type="InterPro" id="IPR020845">
    <property type="entry name" value="AMP-binding_CS"/>
</dbReference>
<protein>
    <submittedName>
        <fullName evidence="7">Acyl-CoA synthetase</fullName>
    </submittedName>
</protein>
<dbReference type="InterPro" id="IPR042099">
    <property type="entry name" value="ANL_N_sf"/>
</dbReference>
<dbReference type="SUPFAM" id="SSF56801">
    <property type="entry name" value="Acetyl-CoA synthetase-like"/>
    <property type="match status" value="1"/>
</dbReference>
<dbReference type="PROSITE" id="PS00455">
    <property type="entry name" value="AMP_BINDING"/>
    <property type="match status" value="1"/>
</dbReference>
<gene>
    <name evidence="7" type="ORF">BEL07_26130</name>
</gene>
<dbReference type="Pfam" id="PF00501">
    <property type="entry name" value="AMP-binding"/>
    <property type="match status" value="1"/>
</dbReference>
<dbReference type="GO" id="GO:0005524">
    <property type="term" value="F:ATP binding"/>
    <property type="evidence" value="ECO:0007669"/>
    <property type="project" value="UniProtKB-KW"/>
</dbReference>
<keyword evidence="4" id="KW-0067">ATP-binding</keyword>
<name>A0A1E8PWR0_9MYCO</name>
<dbReference type="Pfam" id="PF13193">
    <property type="entry name" value="AMP-binding_C"/>
    <property type="match status" value="1"/>
</dbReference>
<dbReference type="AlphaFoldDB" id="A0A1E8PWR0"/>
<dbReference type="GO" id="GO:0044539">
    <property type="term" value="P:long-chain fatty acid import into cell"/>
    <property type="evidence" value="ECO:0007669"/>
    <property type="project" value="TreeGrafter"/>
</dbReference>
<evidence type="ECO:0000259" key="6">
    <source>
        <dbReference type="Pfam" id="PF13193"/>
    </source>
</evidence>
<dbReference type="OrthoDB" id="9803968at2"/>
<evidence type="ECO:0000256" key="1">
    <source>
        <dbReference type="ARBA" id="ARBA00006432"/>
    </source>
</evidence>
<dbReference type="Gene3D" id="3.40.50.12780">
    <property type="entry name" value="N-terminal domain of ligase-like"/>
    <property type="match status" value="1"/>
</dbReference>
<dbReference type="Proteomes" id="UP000178953">
    <property type="component" value="Unassembled WGS sequence"/>
</dbReference>
<dbReference type="EMBL" id="MCHX01000094">
    <property type="protein sequence ID" value="OFJ50812.1"/>
    <property type="molecule type" value="Genomic_DNA"/>
</dbReference>
<dbReference type="NCBIfam" id="NF009927">
    <property type="entry name" value="PRK13388.1"/>
    <property type="match status" value="1"/>
</dbReference>
<dbReference type="InterPro" id="IPR025110">
    <property type="entry name" value="AMP-bd_C"/>
</dbReference>
<feature type="domain" description="AMP-binding enzyme C-terminal" evidence="6">
    <location>
        <begin position="417"/>
        <end position="493"/>
    </location>
</feature>
<dbReference type="InterPro" id="IPR000873">
    <property type="entry name" value="AMP-dep_synth/lig_dom"/>
</dbReference>
<proteinExistence type="inferred from homology"/>
<comment type="similarity">
    <text evidence="1">Belongs to the ATP-dependent AMP-binding enzyme family.</text>
</comment>